<keyword evidence="1" id="KW-0479">Metal-binding</keyword>
<evidence type="ECO:0000313" key="8">
    <source>
        <dbReference type="EMBL" id="CAG9772174.1"/>
    </source>
</evidence>
<evidence type="ECO:0000256" key="2">
    <source>
        <dbReference type="ARBA" id="ARBA00022771"/>
    </source>
</evidence>
<dbReference type="GO" id="GO:0008270">
    <property type="term" value="F:zinc ion binding"/>
    <property type="evidence" value="ECO:0007669"/>
    <property type="project" value="UniProtKB-KW"/>
</dbReference>
<organism evidence="8 9">
    <name type="scientific">Ceutorhynchus assimilis</name>
    <name type="common">cabbage seed weevil</name>
    <dbReference type="NCBI Taxonomy" id="467358"/>
    <lineage>
        <taxon>Eukaryota</taxon>
        <taxon>Metazoa</taxon>
        <taxon>Ecdysozoa</taxon>
        <taxon>Arthropoda</taxon>
        <taxon>Hexapoda</taxon>
        <taxon>Insecta</taxon>
        <taxon>Pterygota</taxon>
        <taxon>Neoptera</taxon>
        <taxon>Endopterygota</taxon>
        <taxon>Coleoptera</taxon>
        <taxon>Polyphaga</taxon>
        <taxon>Cucujiformia</taxon>
        <taxon>Curculionidae</taxon>
        <taxon>Ceutorhynchinae</taxon>
        <taxon>Ceutorhynchus</taxon>
    </lineage>
</organism>
<feature type="coiled-coil region" evidence="5">
    <location>
        <begin position="343"/>
        <end position="384"/>
    </location>
</feature>
<dbReference type="Proteomes" id="UP001152799">
    <property type="component" value="Chromosome 8"/>
</dbReference>
<evidence type="ECO:0000256" key="3">
    <source>
        <dbReference type="ARBA" id="ARBA00022833"/>
    </source>
</evidence>
<dbReference type="InterPro" id="IPR019786">
    <property type="entry name" value="Zinc_finger_PHD-type_CS"/>
</dbReference>
<evidence type="ECO:0000256" key="6">
    <source>
        <dbReference type="SAM" id="MobiDB-lite"/>
    </source>
</evidence>
<feature type="domain" description="PHD-type" evidence="7">
    <location>
        <begin position="189"/>
        <end position="247"/>
    </location>
</feature>
<evidence type="ECO:0000259" key="7">
    <source>
        <dbReference type="PROSITE" id="PS50016"/>
    </source>
</evidence>
<dbReference type="SUPFAM" id="SSF57903">
    <property type="entry name" value="FYVE/PHD zinc finger"/>
    <property type="match status" value="1"/>
</dbReference>
<dbReference type="SMART" id="SM00249">
    <property type="entry name" value="PHD"/>
    <property type="match status" value="1"/>
</dbReference>
<accession>A0A9N9N1H5</accession>
<keyword evidence="5" id="KW-0175">Coiled coil</keyword>
<evidence type="ECO:0000313" key="9">
    <source>
        <dbReference type="Proteomes" id="UP001152799"/>
    </source>
</evidence>
<dbReference type="OrthoDB" id="6783682at2759"/>
<protein>
    <recommendedName>
        <fullName evidence="7">PHD-type domain-containing protein</fullName>
    </recommendedName>
</protein>
<evidence type="ECO:0000256" key="4">
    <source>
        <dbReference type="PROSITE-ProRule" id="PRU00146"/>
    </source>
</evidence>
<name>A0A9N9N1H5_9CUCU</name>
<keyword evidence="2 4" id="KW-0863">Zinc-finger</keyword>
<evidence type="ECO:0000256" key="1">
    <source>
        <dbReference type="ARBA" id="ARBA00022723"/>
    </source>
</evidence>
<dbReference type="PROSITE" id="PS01359">
    <property type="entry name" value="ZF_PHD_1"/>
    <property type="match status" value="1"/>
</dbReference>
<dbReference type="InterPro" id="IPR001965">
    <property type="entry name" value="Znf_PHD"/>
</dbReference>
<feature type="compositionally biased region" description="Basic and acidic residues" evidence="6">
    <location>
        <begin position="172"/>
        <end position="181"/>
    </location>
</feature>
<dbReference type="InterPro" id="IPR019787">
    <property type="entry name" value="Znf_PHD-finger"/>
</dbReference>
<dbReference type="Gene3D" id="3.30.40.10">
    <property type="entry name" value="Zinc/RING finger domain, C3HC4 (zinc finger)"/>
    <property type="match status" value="1"/>
</dbReference>
<gene>
    <name evidence="8" type="ORF">CEUTPL_LOCUS12595</name>
</gene>
<dbReference type="EMBL" id="OU892284">
    <property type="protein sequence ID" value="CAG9772174.1"/>
    <property type="molecule type" value="Genomic_DNA"/>
</dbReference>
<reference evidence="8" key="1">
    <citation type="submission" date="2022-01" db="EMBL/GenBank/DDBJ databases">
        <authorList>
            <person name="King R."/>
        </authorList>
    </citation>
    <scope>NUCLEOTIDE SEQUENCE</scope>
</reference>
<feature type="region of interest" description="Disordered" evidence="6">
    <location>
        <begin position="155"/>
        <end position="185"/>
    </location>
</feature>
<dbReference type="CDD" id="cd15489">
    <property type="entry name" value="PHD_SF"/>
    <property type="match status" value="1"/>
</dbReference>
<sequence length="509" mass="58348">MSALNVKSNKPRTDYRIIQTWYRLAKYLAFTPIDDGKGSPTTLGAAQTGDFIFFDGEFVVISNFLVYSYWLFGVYHNFLTGFYGDYLGVAVRLMERKNQDIKLQKIINTIQKITKSDKQSQLPVHYRQIIPTSREIPEKQQTGILTSKYTPTAFQKKRKKWGKPAATGSGAKKGEKSEAPNKKNPAKKAYICPKCEHNISKAQYSIICGQCQEYYHKSCSKLTAIEFAAYEKNETDSPWICMQCVENNYQSETEQSTDSEAEKITHVVNKRLSQLFSKNDATSGLGKQNNITIRRPSQVSVPKKINNSQGPTNSGPSIDEILKIFNDRFEQFETSLNFKWDLVEDINKSIKEMQNEYKQLKRENEVMKRKIGDLEKKVELLNYKQDKEQIQAKKKNLVITGPYVTKDTAKESVLEIFTKINSPLQASDVKVNLFPSKSEDRPIILVELPDEDTRNRILEAKKEIENLDTELCSTTSSRGQRKRKIFISEDLDKNTRNLLMEAQETEKGP</sequence>
<dbReference type="AlphaFoldDB" id="A0A9N9N1H5"/>
<proteinExistence type="predicted"/>
<dbReference type="InterPro" id="IPR013083">
    <property type="entry name" value="Znf_RING/FYVE/PHD"/>
</dbReference>
<dbReference type="InterPro" id="IPR011011">
    <property type="entry name" value="Znf_FYVE_PHD"/>
</dbReference>
<keyword evidence="3" id="KW-0862">Zinc</keyword>
<keyword evidence="9" id="KW-1185">Reference proteome</keyword>
<dbReference type="PROSITE" id="PS50016">
    <property type="entry name" value="ZF_PHD_2"/>
    <property type="match status" value="1"/>
</dbReference>
<evidence type="ECO:0000256" key="5">
    <source>
        <dbReference type="SAM" id="Coils"/>
    </source>
</evidence>